<evidence type="ECO:0000313" key="4">
    <source>
        <dbReference type="Proteomes" id="UP000799428"/>
    </source>
</evidence>
<feature type="region of interest" description="Disordered" evidence="2">
    <location>
        <begin position="789"/>
        <end position="816"/>
    </location>
</feature>
<feature type="region of interest" description="Disordered" evidence="2">
    <location>
        <begin position="214"/>
        <end position="237"/>
    </location>
</feature>
<dbReference type="Proteomes" id="UP000799428">
    <property type="component" value="Unassembled WGS sequence"/>
</dbReference>
<protein>
    <submittedName>
        <fullName evidence="3">Uncharacterized protein</fullName>
    </submittedName>
</protein>
<reference evidence="3" key="1">
    <citation type="journal article" date="2020" name="Stud. Mycol.">
        <title>101 Dothideomycetes genomes: a test case for predicting lifestyles and emergence of pathogens.</title>
        <authorList>
            <person name="Haridas S."/>
            <person name="Albert R."/>
            <person name="Binder M."/>
            <person name="Bloem J."/>
            <person name="Labutti K."/>
            <person name="Salamov A."/>
            <person name="Andreopoulos B."/>
            <person name="Baker S."/>
            <person name="Barry K."/>
            <person name="Bills G."/>
            <person name="Bluhm B."/>
            <person name="Cannon C."/>
            <person name="Castanera R."/>
            <person name="Culley D."/>
            <person name="Daum C."/>
            <person name="Ezra D."/>
            <person name="Gonzalez J."/>
            <person name="Henrissat B."/>
            <person name="Kuo A."/>
            <person name="Liang C."/>
            <person name="Lipzen A."/>
            <person name="Lutzoni F."/>
            <person name="Magnuson J."/>
            <person name="Mondo S."/>
            <person name="Nolan M."/>
            <person name="Ohm R."/>
            <person name="Pangilinan J."/>
            <person name="Park H.-J."/>
            <person name="Ramirez L."/>
            <person name="Alfaro M."/>
            <person name="Sun H."/>
            <person name="Tritt A."/>
            <person name="Yoshinaga Y."/>
            <person name="Zwiers L.-H."/>
            <person name="Turgeon B."/>
            <person name="Goodwin S."/>
            <person name="Spatafora J."/>
            <person name="Crous P."/>
            <person name="Grigoriev I."/>
        </authorList>
    </citation>
    <scope>NUCLEOTIDE SEQUENCE</scope>
    <source>
        <strain evidence="3">CBS 279.74</strain>
    </source>
</reference>
<feature type="coiled-coil region" evidence="1">
    <location>
        <begin position="11"/>
        <end position="38"/>
    </location>
</feature>
<keyword evidence="1" id="KW-0175">Coiled coil</keyword>
<evidence type="ECO:0000256" key="1">
    <source>
        <dbReference type="SAM" id="Coils"/>
    </source>
</evidence>
<proteinExistence type="predicted"/>
<dbReference type="PANTHER" id="PTHR37015">
    <property type="entry name" value="REVERSE TRANSCRIPTASE DOMAIN-CONTAINING PROTEIN"/>
    <property type="match status" value="1"/>
</dbReference>
<organism evidence="3 4">
    <name type="scientific">Pleomassaria siparia CBS 279.74</name>
    <dbReference type="NCBI Taxonomy" id="1314801"/>
    <lineage>
        <taxon>Eukaryota</taxon>
        <taxon>Fungi</taxon>
        <taxon>Dikarya</taxon>
        <taxon>Ascomycota</taxon>
        <taxon>Pezizomycotina</taxon>
        <taxon>Dothideomycetes</taxon>
        <taxon>Pleosporomycetidae</taxon>
        <taxon>Pleosporales</taxon>
        <taxon>Pleomassariaceae</taxon>
        <taxon>Pleomassaria</taxon>
    </lineage>
</organism>
<keyword evidence="4" id="KW-1185">Reference proteome</keyword>
<evidence type="ECO:0000256" key="2">
    <source>
        <dbReference type="SAM" id="MobiDB-lite"/>
    </source>
</evidence>
<feature type="compositionally biased region" description="Acidic residues" evidence="2">
    <location>
        <begin position="226"/>
        <end position="235"/>
    </location>
</feature>
<sequence>MTAAPALSTLHHVTERKLKKLADNRQKFEADKKSILAKVASAPDPRQKVEALIAGFELHGIEPQQPDVSIPNLERFVHQAKHDPSVSTTLLRDWQSKLEHELDIMSAKYQYAALFGHLVIEWIKHPNPAASPSARVSVDTDMSAKMTDSFDPVGRKEMVEQRQEWEGYAFTEKKMDQAKIEAYLYEIFATAYQSKKMKKSPLRKLRDAMENVMDFKSDLQTPKKEDEDEDEDEEPVTIRGEHENRFTVENLKACIRGVIQADLFAGQKREALADLEHQPAVLDELVDVLNMDLESLDTWEWDPSPVPLHMRRQLNGKYRVYMDEETLQAILLHFIGETWAAAMKKAFTTFIHSGAWRQTPHQSMGRTARSRREYFVPDSTKNRTTVRNHRRETYQKDYFMMQLPDKPFKDYHNYAADDVQDKGQDAKTKSQLATKQSMLRLVTTEVLLNTKVYGECVVLQSDFAWHGPSHPHDTIFAVLNFFGVPAKWLRFFKKFLEAPVAFAMDGPDGSTTVRKCGIPMSHVLSDALSEAVLFCLDFAVNKRTQGANIYRFHDDLWFWGQESTCIQAWKVIQEFNGVMGLNLNEEKTGSALVVADKAKSRPLAESLPLGKIKWGFLLLDSEAGKWVIDRSQVDEHIEELRLQLGACRSVMAWVQAWNSYVTRFFSTNFGQPAHCFGRQHNDMIISTFEHIQRSLFADTGTTNVTDHLRRMVSERFTTDDTIPDGFFYFPAELGGLGLRNPLINAFATYNNSVSDSGHPIDWAFGKEEEQYRRLKEAWKTDIVYLKAPHSKRRHKAPDAKANAGNNKDNDDNDTDAELDEPFFGLDEFTRYKEECSAPLHEAYTALLRCPPETLVDSPDQEEQRKALLAEGLADSHYWRWIFTLYAGDLKQRFGGSGLQLGKRDLLPVGLVDVLRSEKVRWQG</sequence>
<gene>
    <name evidence="3" type="ORF">K504DRAFT_403524</name>
</gene>
<accession>A0A6G1KCZ6</accession>
<name>A0A6G1KCZ6_9PLEO</name>
<dbReference type="CDD" id="cd01709">
    <property type="entry name" value="RT_like_1"/>
    <property type="match status" value="1"/>
</dbReference>
<evidence type="ECO:0000313" key="3">
    <source>
        <dbReference type="EMBL" id="KAF2710694.1"/>
    </source>
</evidence>
<dbReference type="PANTHER" id="PTHR37015:SF2">
    <property type="entry name" value="REVERSE TRANSCRIPTASE DOMAIN-CONTAINING PROTEIN"/>
    <property type="match status" value="1"/>
</dbReference>
<dbReference type="AlphaFoldDB" id="A0A6G1KCZ6"/>
<dbReference type="OrthoDB" id="74545at2759"/>
<feature type="compositionally biased region" description="Basic and acidic residues" evidence="2">
    <location>
        <begin position="214"/>
        <end position="225"/>
    </location>
</feature>
<dbReference type="EMBL" id="MU005768">
    <property type="protein sequence ID" value="KAF2710694.1"/>
    <property type="molecule type" value="Genomic_DNA"/>
</dbReference>